<dbReference type="EMBL" id="JACTNZ010000011">
    <property type="protein sequence ID" value="KAG5523808.1"/>
    <property type="molecule type" value="Genomic_DNA"/>
</dbReference>
<dbReference type="Proteomes" id="UP000823749">
    <property type="component" value="Chromosome 11"/>
</dbReference>
<feature type="compositionally biased region" description="Low complexity" evidence="1">
    <location>
        <begin position="100"/>
        <end position="124"/>
    </location>
</feature>
<dbReference type="AlphaFoldDB" id="A0AAV6I558"/>
<feature type="compositionally biased region" description="Polar residues" evidence="1">
    <location>
        <begin position="125"/>
        <end position="143"/>
    </location>
</feature>
<evidence type="ECO:0000256" key="1">
    <source>
        <dbReference type="SAM" id="MobiDB-lite"/>
    </source>
</evidence>
<feature type="transmembrane region" description="Helical" evidence="2">
    <location>
        <begin position="14"/>
        <end position="35"/>
    </location>
</feature>
<reference evidence="3" key="1">
    <citation type="submission" date="2020-08" db="EMBL/GenBank/DDBJ databases">
        <title>Plant Genome Project.</title>
        <authorList>
            <person name="Zhang R.-G."/>
        </authorList>
    </citation>
    <scope>NUCLEOTIDE SEQUENCE</scope>
    <source>
        <strain evidence="3">WSP0</strain>
        <tissue evidence="3">Leaf</tissue>
    </source>
</reference>
<feature type="compositionally biased region" description="Basic and acidic residues" evidence="1">
    <location>
        <begin position="55"/>
        <end position="64"/>
    </location>
</feature>
<organism evidence="3 4">
    <name type="scientific">Rhododendron griersonianum</name>
    <dbReference type="NCBI Taxonomy" id="479676"/>
    <lineage>
        <taxon>Eukaryota</taxon>
        <taxon>Viridiplantae</taxon>
        <taxon>Streptophyta</taxon>
        <taxon>Embryophyta</taxon>
        <taxon>Tracheophyta</taxon>
        <taxon>Spermatophyta</taxon>
        <taxon>Magnoliopsida</taxon>
        <taxon>eudicotyledons</taxon>
        <taxon>Gunneridae</taxon>
        <taxon>Pentapetalae</taxon>
        <taxon>asterids</taxon>
        <taxon>Ericales</taxon>
        <taxon>Ericaceae</taxon>
        <taxon>Ericoideae</taxon>
        <taxon>Rhodoreae</taxon>
        <taxon>Rhododendron</taxon>
    </lineage>
</organism>
<evidence type="ECO:0000313" key="3">
    <source>
        <dbReference type="EMBL" id="KAG5523808.1"/>
    </source>
</evidence>
<feature type="region of interest" description="Disordered" evidence="1">
    <location>
        <begin position="43"/>
        <end position="64"/>
    </location>
</feature>
<keyword evidence="2" id="KW-0472">Membrane</keyword>
<keyword evidence="4" id="KW-1185">Reference proteome</keyword>
<evidence type="ECO:0000256" key="2">
    <source>
        <dbReference type="SAM" id="Phobius"/>
    </source>
</evidence>
<evidence type="ECO:0000313" key="4">
    <source>
        <dbReference type="Proteomes" id="UP000823749"/>
    </source>
</evidence>
<gene>
    <name evidence="3" type="ORF">RHGRI_030710</name>
</gene>
<feature type="region of interest" description="Disordered" evidence="1">
    <location>
        <begin position="100"/>
        <end position="143"/>
    </location>
</feature>
<name>A0AAV6I558_9ERIC</name>
<keyword evidence="2" id="KW-1133">Transmembrane helix</keyword>
<protein>
    <submittedName>
        <fullName evidence="3">Uncharacterized protein</fullName>
    </submittedName>
</protein>
<proteinExistence type="predicted"/>
<sequence>MWVISRFPSTSESFYYFLLLLHVALVSLVTVPVAVNHFRRVDGRSSHRNGAEAQGELRPKDRVRDEQNYKVLQEVFNKLKITKGWRRSTRIGDAIFWSQPAGSSAASCGSGSTTGSATMPTTSPNQLSQGESSTPGSTQKSNT</sequence>
<keyword evidence="2" id="KW-0812">Transmembrane</keyword>
<accession>A0AAV6I558</accession>
<comment type="caution">
    <text evidence="3">The sequence shown here is derived from an EMBL/GenBank/DDBJ whole genome shotgun (WGS) entry which is preliminary data.</text>
</comment>